<gene>
    <name evidence="1" type="ORF">FCALED_LOCUS17660</name>
</gene>
<dbReference type="EMBL" id="CAJVPQ010028460">
    <property type="protein sequence ID" value="CAG8773094.1"/>
    <property type="molecule type" value="Genomic_DNA"/>
</dbReference>
<evidence type="ECO:0000313" key="2">
    <source>
        <dbReference type="Proteomes" id="UP000789570"/>
    </source>
</evidence>
<evidence type="ECO:0000313" key="1">
    <source>
        <dbReference type="EMBL" id="CAG8773094.1"/>
    </source>
</evidence>
<organism evidence="1 2">
    <name type="scientific">Funneliformis caledonium</name>
    <dbReference type="NCBI Taxonomy" id="1117310"/>
    <lineage>
        <taxon>Eukaryota</taxon>
        <taxon>Fungi</taxon>
        <taxon>Fungi incertae sedis</taxon>
        <taxon>Mucoromycota</taxon>
        <taxon>Glomeromycotina</taxon>
        <taxon>Glomeromycetes</taxon>
        <taxon>Glomerales</taxon>
        <taxon>Glomeraceae</taxon>
        <taxon>Funneliformis</taxon>
    </lineage>
</organism>
<comment type="caution">
    <text evidence="1">The sequence shown here is derived from an EMBL/GenBank/DDBJ whole genome shotgun (WGS) entry which is preliminary data.</text>
</comment>
<protein>
    <submittedName>
        <fullName evidence="1">12753_t:CDS:1</fullName>
    </submittedName>
</protein>
<reference evidence="1" key="1">
    <citation type="submission" date="2021-06" db="EMBL/GenBank/DDBJ databases">
        <authorList>
            <person name="Kallberg Y."/>
            <person name="Tangrot J."/>
            <person name="Rosling A."/>
        </authorList>
    </citation>
    <scope>NUCLEOTIDE SEQUENCE</scope>
    <source>
        <strain evidence="1">UK204</strain>
    </source>
</reference>
<proteinExistence type="predicted"/>
<dbReference type="OrthoDB" id="2417650at2759"/>
<keyword evidence="2" id="KW-1185">Reference proteome</keyword>
<accession>A0A9N9NUI8</accession>
<name>A0A9N9NUI8_9GLOM</name>
<dbReference type="AlphaFoldDB" id="A0A9N9NUI8"/>
<feature type="non-terminal residue" evidence="1">
    <location>
        <position position="1"/>
    </location>
</feature>
<sequence>GWISPNIISFLGITCYYIDADWKVQDVFLDFISFTGSHSGENIANAFSQSL</sequence>
<dbReference type="Proteomes" id="UP000789570">
    <property type="component" value="Unassembled WGS sequence"/>
</dbReference>